<reference evidence="1 2" key="1">
    <citation type="journal article" date="2023" name="Plants (Basel)">
        <title>Bridging the Gap: Combining Genomics and Transcriptomics Approaches to Understand Stylosanthes scabra, an Orphan Legume from the Brazilian Caatinga.</title>
        <authorList>
            <person name="Ferreira-Neto J.R.C."/>
            <person name="da Silva M.D."/>
            <person name="Binneck E."/>
            <person name="de Melo N.F."/>
            <person name="da Silva R.H."/>
            <person name="de Melo A.L.T.M."/>
            <person name="Pandolfi V."/>
            <person name="Bustamante F.O."/>
            <person name="Brasileiro-Vidal A.C."/>
            <person name="Benko-Iseppon A.M."/>
        </authorList>
    </citation>
    <scope>NUCLEOTIDE SEQUENCE [LARGE SCALE GENOMIC DNA]</scope>
    <source>
        <tissue evidence="1">Leaves</tissue>
    </source>
</reference>
<sequence>MTLASSLYRKDGEEWRVCHRYLYAPANKSEGLVTQTQFAGFTEFLQPQVLSADSRQACTAGEFIPVTRGLLESIVRSVSLQLCMPRICGQGSISPPYGGLFFLSDSSSDLGSAVIIGTHSISTHGRALVYFYCL</sequence>
<gene>
    <name evidence="1" type="ORF">PIB30_026358</name>
</gene>
<organism evidence="1 2">
    <name type="scientific">Stylosanthes scabra</name>
    <dbReference type="NCBI Taxonomy" id="79078"/>
    <lineage>
        <taxon>Eukaryota</taxon>
        <taxon>Viridiplantae</taxon>
        <taxon>Streptophyta</taxon>
        <taxon>Embryophyta</taxon>
        <taxon>Tracheophyta</taxon>
        <taxon>Spermatophyta</taxon>
        <taxon>Magnoliopsida</taxon>
        <taxon>eudicotyledons</taxon>
        <taxon>Gunneridae</taxon>
        <taxon>Pentapetalae</taxon>
        <taxon>rosids</taxon>
        <taxon>fabids</taxon>
        <taxon>Fabales</taxon>
        <taxon>Fabaceae</taxon>
        <taxon>Papilionoideae</taxon>
        <taxon>50 kb inversion clade</taxon>
        <taxon>dalbergioids sensu lato</taxon>
        <taxon>Dalbergieae</taxon>
        <taxon>Pterocarpus clade</taxon>
        <taxon>Stylosanthes</taxon>
    </lineage>
</organism>
<name>A0ABU6Z739_9FABA</name>
<protein>
    <submittedName>
        <fullName evidence="1">Uncharacterized protein</fullName>
    </submittedName>
</protein>
<evidence type="ECO:0000313" key="1">
    <source>
        <dbReference type="EMBL" id="MED6218395.1"/>
    </source>
</evidence>
<dbReference type="EMBL" id="JASCZI010271959">
    <property type="protein sequence ID" value="MED6218395.1"/>
    <property type="molecule type" value="Genomic_DNA"/>
</dbReference>
<keyword evidence="2" id="KW-1185">Reference proteome</keyword>
<evidence type="ECO:0000313" key="2">
    <source>
        <dbReference type="Proteomes" id="UP001341840"/>
    </source>
</evidence>
<comment type="caution">
    <text evidence="1">The sequence shown here is derived from an EMBL/GenBank/DDBJ whole genome shotgun (WGS) entry which is preliminary data.</text>
</comment>
<proteinExistence type="predicted"/>
<accession>A0ABU6Z739</accession>
<dbReference type="Proteomes" id="UP001341840">
    <property type="component" value="Unassembled WGS sequence"/>
</dbReference>